<gene>
    <name evidence="5" type="primary">truB</name>
    <name evidence="9" type="ORF">Thpro_020079</name>
</gene>
<evidence type="ECO:0000256" key="5">
    <source>
        <dbReference type="HAMAP-Rule" id="MF_01080"/>
    </source>
</evidence>
<evidence type="ECO:0000313" key="9">
    <source>
        <dbReference type="EMBL" id="OBS10363.1"/>
    </source>
</evidence>
<evidence type="ECO:0000313" key="10">
    <source>
        <dbReference type="Proteomes" id="UP000029273"/>
    </source>
</evidence>
<evidence type="ECO:0000256" key="4">
    <source>
        <dbReference type="ARBA" id="ARBA00023235"/>
    </source>
</evidence>
<dbReference type="CDD" id="cd21152">
    <property type="entry name" value="PUA_TruB_bacterial"/>
    <property type="match status" value="1"/>
</dbReference>
<dbReference type="InterPro" id="IPR002501">
    <property type="entry name" value="PsdUridine_synth_N"/>
</dbReference>
<dbReference type="Pfam" id="PF01509">
    <property type="entry name" value="TruB_N"/>
    <property type="match status" value="1"/>
</dbReference>
<dbReference type="InterPro" id="IPR020103">
    <property type="entry name" value="PsdUridine_synth_cat_dom_sf"/>
</dbReference>
<dbReference type="GO" id="GO:1990481">
    <property type="term" value="P:mRNA pseudouridine synthesis"/>
    <property type="evidence" value="ECO:0007669"/>
    <property type="project" value="TreeGrafter"/>
</dbReference>
<dbReference type="GO" id="GO:0003723">
    <property type="term" value="F:RNA binding"/>
    <property type="evidence" value="ECO:0007669"/>
    <property type="project" value="InterPro"/>
</dbReference>
<dbReference type="SUPFAM" id="SSF88697">
    <property type="entry name" value="PUA domain-like"/>
    <property type="match status" value="1"/>
</dbReference>
<accession>A0A1A6C723</accession>
<evidence type="ECO:0000256" key="2">
    <source>
        <dbReference type="ARBA" id="ARBA00005642"/>
    </source>
</evidence>
<dbReference type="InterPro" id="IPR015947">
    <property type="entry name" value="PUA-like_sf"/>
</dbReference>
<dbReference type="STRING" id="160660.BJI67_09725"/>
<keyword evidence="10" id="KW-1185">Reference proteome</keyword>
<keyword evidence="4 5" id="KW-0413">Isomerase</keyword>
<organism evidence="9 10">
    <name type="scientific">Acidihalobacter prosperus</name>
    <dbReference type="NCBI Taxonomy" id="160660"/>
    <lineage>
        <taxon>Bacteria</taxon>
        <taxon>Pseudomonadati</taxon>
        <taxon>Pseudomonadota</taxon>
        <taxon>Gammaproteobacteria</taxon>
        <taxon>Chromatiales</taxon>
        <taxon>Ectothiorhodospiraceae</taxon>
        <taxon>Acidihalobacter</taxon>
    </lineage>
</organism>
<sequence length="311" mass="34021">MAPRSPVERRDVSGVLLLDKPQGLSSNQALQAVKRIFRARKAGHTGSLDPLATGLLPICLGEATKVSAYLLEADKHYQASAQLGVRTDSADSQGHVIARRAVPAFDAASLEAAMVSLRGEIEQVPPMYSALKHEGRRLYELARAGVEVERKARRVRIERFELLHRADDNLDFDIRCSSGTYVRTLIDDLGEALGCGAHVTALRRLGVSPFDAPQMYTLEQLRERAEAGSEALDATLLAVDAALTRWPQVRLGADASHYLGQGQAIWVPHAPVSGLVRLYNDAEDRFLGIGEILDDGRVSPKRLMRWALTGN</sequence>
<dbReference type="FunFam" id="2.30.130.10:FF:000012">
    <property type="entry name" value="tRNA pseudouridine synthase B"/>
    <property type="match status" value="1"/>
</dbReference>
<dbReference type="GO" id="GO:0031119">
    <property type="term" value="P:tRNA pseudouridine synthesis"/>
    <property type="evidence" value="ECO:0007669"/>
    <property type="project" value="UniProtKB-UniRule"/>
</dbReference>
<dbReference type="EMBL" id="JQSG02000001">
    <property type="protein sequence ID" value="OBS10363.1"/>
    <property type="molecule type" value="Genomic_DNA"/>
</dbReference>
<feature type="domain" description="Pseudouridine synthase II N-terminal" evidence="6">
    <location>
        <begin position="34"/>
        <end position="182"/>
    </location>
</feature>
<dbReference type="GO" id="GO:0160148">
    <property type="term" value="F:tRNA pseudouridine(55) synthase activity"/>
    <property type="evidence" value="ECO:0007669"/>
    <property type="project" value="UniProtKB-EC"/>
</dbReference>
<dbReference type="InterPro" id="IPR014780">
    <property type="entry name" value="tRNA_psdUridine_synth_TruB"/>
</dbReference>
<dbReference type="PANTHER" id="PTHR13767">
    <property type="entry name" value="TRNA-PSEUDOURIDINE SYNTHASE"/>
    <property type="match status" value="1"/>
</dbReference>
<comment type="caution">
    <text evidence="9">The sequence shown here is derived from an EMBL/GenBank/DDBJ whole genome shotgun (WGS) entry which is preliminary data.</text>
</comment>
<dbReference type="PANTHER" id="PTHR13767:SF2">
    <property type="entry name" value="PSEUDOURIDYLATE SYNTHASE TRUB1"/>
    <property type="match status" value="1"/>
</dbReference>
<dbReference type="EC" id="5.4.99.25" evidence="5"/>
<proteinExistence type="inferred from homology"/>
<dbReference type="InterPro" id="IPR036974">
    <property type="entry name" value="PUA_sf"/>
</dbReference>
<dbReference type="InterPro" id="IPR032819">
    <property type="entry name" value="TruB_C"/>
</dbReference>
<dbReference type="Pfam" id="PF16198">
    <property type="entry name" value="TruB_C_2"/>
    <property type="match status" value="1"/>
</dbReference>
<keyword evidence="3 5" id="KW-0819">tRNA processing</keyword>
<dbReference type="InterPro" id="IPR015240">
    <property type="entry name" value="tRNA_sdUridine_synth_fam1_C"/>
</dbReference>
<evidence type="ECO:0000256" key="1">
    <source>
        <dbReference type="ARBA" id="ARBA00000385"/>
    </source>
</evidence>
<feature type="domain" description="tRNA pseudouridine synthase II TruB subfamily 1 C-terminal" evidence="7">
    <location>
        <begin position="247"/>
        <end position="304"/>
    </location>
</feature>
<dbReference type="Gene3D" id="3.30.2350.10">
    <property type="entry name" value="Pseudouridine synthase"/>
    <property type="match status" value="1"/>
</dbReference>
<dbReference type="Proteomes" id="UP000029273">
    <property type="component" value="Unassembled WGS sequence"/>
</dbReference>
<protein>
    <recommendedName>
        <fullName evidence="5">tRNA pseudouridine synthase B</fullName>
        <ecNumber evidence="5">5.4.99.25</ecNumber>
    </recommendedName>
    <alternativeName>
        <fullName evidence="5">tRNA pseudouridine(55) synthase</fullName>
        <shortName evidence="5">Psi55 synthase</shortName>
    </alternativeName>
    <alternativeName>
        <fullName evidence="5">tRNA pseudouridylate synthase</fullName>
    </alternativeName>
    <alternativeName>
        <fullName evidence="5">tRNA-uridine isomerase</fullName>
    </alternativeName>
</protein>
<dbReference type="NCBIfam" id="TIGR00431">
    <property type="entry name" value="TruB"/>
    <property type="match status" value="1"/>
</dbReference>
<dbReference type="FunFam" id="3.30.2350.10:FF:000011">
    <property type="entry name" value="tRNA pseudouridine synthase B"/>
    <property type="match status" value="1"/>
</dbReference>
<evidence type="ECO:0000256" key="3">
    <source>
        <dbReference type="ARBA" id="ARBA00022694"/>
    </source>
</evidence>
<feature type="active site" description="Nucleophile" evidence="5">
    <location>
        <position position="49"/>
    </location>
</feature>
<dbReference type="CDD" id="cd02573">
    <property type="entry name" value="PseudoU_synth_EcTruB"/>
    <property type="match status" value="1"/>
</dbReference>
<comment type="similarity">
    <text evidence="2 5">Belongs to the pseudouridine synthase TruB family. Type 1 subfamily.</text>
</comment>
<comment type="catalytic activity">
    <reaction evidence="1 5">
        <text>uridine(55) in tRNA = pseudouridine(55) in tRNA</text>
        <dbReference type="Rhea" id="RHEA:42532"/>
        <dbReference type="Rhea" id="RHEA-COMP:10101"/>
        <dbReference type="Rhea" id="RHEA-COMP:10102"/>
        <dbReference type="ChEBI" id="CHEBI:65314"/>
        <dbReference type="ChEBI" id="CHEBI:65315"/>
        <dbReference type="EC" id="5.4.99.25"/>
    </reaction>
</comment>
<evidence type="ECO:0000259" key="8">
    <source>
        <dbReference type="Pfam" id="PF16198"/>
    </source>
</evidence>
<dbReference type="SUPFAM" id="SSF55120">
    <property type="entry name" value="Pseudouridine synthase"/>
    <property type="match status" value="1"/>
</dbReference>
<dbReference type="AlphaFoldDB" id="A0A1A6C723"/>
<dbReference type="Gene3D" id="2.30.130.10">
    <property type="entry name" value="PUA domain"/>
    <property type="match status" value="1"/>
</dbReference>
<reference evidence="9 10" key="1">
    <citation type="journal article" date="2014" name="Genome Announc.">
        <title>Draft Genome Sequence of the Iron-Oxidizing, Acidophilic, and Halotolerant 'Thiobacillus prosperus' Type Strain DSM 5130.</title>
        <authorList>
            <person name="Ossandon F.J."/>
            <person name="Cardenas J.P."/>
            <person name="Corbett M."/>
            <person name="Quatrini R."/>
            <person name="Holmes D.S."/>
            <person name="Watkin E."/>
        </authorList>
    </citation>
    <scope>NUCLEOTIDE SEQUENCE [LARGE SCALE GENOMIC DNA]</scope>
    <source>
        <strain evidence="9 10">DSM 5130</strain>
    </source>
</reference>
<comment type="function">
    <text evidence="5">Responsible for synthesis of pseudouridine from uracil-55 in the psi GC loop of transfer RNAs.</text>
</comment>
<dbReference type="RefSeq" id="WP_065089063.1">
    <property type="nucleotide sequence ID" value="NZ_JQSG02000001.1"/>
</dbReference>
<name>A0A1A6C723_9GAMM</name>
<dbReference type="OrthoDB" id="9802309at2"/>
<dbReference type="Pfam" id="PF09157">
    <property type="entry name" value="TruB-C_2"/>
    <property type="match status" value="1"/>
</dbReference>
<feature type="domain" description="tRNA pseudouridylate synthase B C-terminal" evidence="8">
    <location>
        <begin position="183"/>
        <end position="243"/>
    </location>
</feature>
<evidence type="ECO:0000259" key="7">
    <source>
        <dbReference type="Pfam" id="PF09157"/>
    </source>
</evidence>
<dbReference type="HAMAP" id="MF_01080">
    <property type="entry name" value="TruB_bact"/>
    <property type="match status" value="1"/>
</dbReference>
<evidence type="ECO:0000259" key="6">
    <source>
        <dbReference type="Pfam" id="PF01509"/>
    </source>
</evidence>